<dbReference type="SMART" id="SM00853">
    <property type="entry name" value="MutL_C"/>
    <property type="match status" value="1"/>
</dbReference>
<evidence type="ECO:0000256" key="3">
    <source>
        <dbReference type="ARBA" id="ARBA00023204"/>
    </source>
</evidence>
<dbReference type="InterPro" id="IPR038973">
    <property type="entry name" value="MutL/Mlh/Pms-like"/>
</dbReference>
<feature type="region of interest" description="Disordered" evidence="5">
    <location>
        <begin position="461"/>
        <end position="481"/>
    </location>
</feature>
<dbReference type="Pfam" id="PF08676">
    <property type="entry name" value="MutL_C"/>
    <property type="match status" value="1"/>
</dbReference>
<dbReference type="RefSeq" id="WP_080064859.1">
    <property type="nucleotide sequence ID" value="NZ_MZGX01000015.1"/>
</dbReference>
<protein>
    <recommendedName>
        <fullName evidence="4">DNA mismatch repair protein MutL</fullName>
    </recommendedName>
</protein>
<feature type="domain" description="DNA mismatch repair protein S5" evidence="7">
    <location>
        <begin position="209"/>
        <end position="327"/>
    </location>
</feature>
<evidence type="ECO:0000256" key="4">
    <source>
        <dbReference type="HAMAP-Rule" id="MF_00149"/>
    </source>
</evidence>
<dbReference type="PANTHER" id="PTHR10073:SF12">
    <property type="entry name" value="DNA MISMATCH REPAIR PROTEIN MLH1"/>
    <property type="match status" value="1"/>
</dbReference>
<comment type="caution">
    <text evidence="8">The sequence shown here is derived from an EMBL/GenBank/DDBJ whole genome shotgun (WGS) entry which is preliminary data.</text>
</comment>
<dbReference type="InterPro" id="IPR020667">
    <property type="entry name" value="DNA_mismatch_repair_MutL"/>
</dbReference>
<accession>A0A1V4SII1</accession>
<dbReference type="Gene3D" id="3.30.1370.100">
    <property type="entry name" value="MutL, C-terminal domain, regulatory subdomain"/>
    <property type="match status" value="1"/>
</dbReference>
<dbReference type="InterPro" id="IPR013507">
    <property type="entry name" value="DNA_mismatch_S5_2-like"/>
</dbReference>
<sequence>MGRIIVLDENTSNKIAAGEVVEKPASVVKELVENSIDAGATSISVDIRNGGISYIKVTDNGSGMDEDDVEIAFERHATSKIKRAEDLDSVVTMGFRGEALASIAAVSSVELQTRAAGRTYGMYVHISGGTFKEVRQTGCPVGTTFVIRDLFFNTPARYKFLKKDSTEAGYISDAISRIALGNPEISFRLTSGKTLLLHTPGNNDIKSTIYSIYGKEIIKELIPVGYQDDKYNISGYIGKPEAARANRNYQSLYINKRYVKSKLVSYAVEQAYNSILMKNRFPFFVLNIELNPLLVDANVSPAKTEVRFAEEGLLSRAIYMAISKALSSDTLFNPVTVSNKDRELFKFKNADSNEQYVQEQLEYRQYSNLPAQPASTAAEKSVLLEDGGSSKTALGSGPVQLSKPELPEREKGIGISPRSNTEQEIRSFTEALKPLARTDLGVFEPKGNYMAKVSEELLVKDIQSSEQGKSDNNSEADEKYPEREKAGFDLQSMKYIGQAFSTYIILQNGEELVLVDQHAAHERIIYEKLKIKYEVQENSTQLLLEPVVIQLQAVELNEVKVRQDMLIKLGFIFEDFGNNSIIIRGIPTLLEGYSPKDVFLELTDKMLTSLKPVSTPLADEIIHTIACKAAVKANKRLDGSEVTNLLAELSAAGSRYTCPHGRPTVIRLTKYEIEKMFKRIV</sequence>
<feature type="region of interest" description="Disordered" evidence="5">
    <location>
        <begin position="387"/>
        <end position="424"/>
    </location>
</feature>
<dbReference type="Gene3D" id="3.30.230.10">
    <property type="match status" value="1"/>
</dbReference>
<dbReference type="Proteomes" id="UP000191554">
    <property type="component" value="Unassembled WGS sequence"/>
</dbReference>
<dbReference type="InterPro" id="IPR020568">
    <property type="entry name" value="Ribosomal_Su5_D2-typ_SF"/>
</dbReference>
<dbReference type="InterPro" id="IPR042120">
    <property type="entry name" value="MutL_C_dimsub"/>
</dbReference>
<evidence type="ECO:0000256" key="2">
    <source>
        <dbReference type="ARBA" id="ARBA00022763"/>
    </source>
</evidence>
<comment type="similarity">
    <text evidence="1 4">Belongs to the DNA mismatch repair MutL/HexB family.</text>
</comment>
<dbReference type="GO" id="GO:0016887">
    <property type="term" value="F:ATP hydrolysis activity"/>
    <property type="evidence" value="ECO:0007669"/>
    <property type="project" value="InterPro"/>
</dbReference>
<evidence type="ECO:0000259" key="6">
    <source>
        <dbReference type="SMART" id="SM00853"/>
    </source>
</evidence>
<dbReference type="SUPFAM" id="SSF55874">
    <property type="entry name" value="ATPase domain of HSP90 chaperone/DNA topoisomerase II/histidine kinase"/>
    <property type="match status" value="1"/>
</dbReference>
<feature type="domain" description="MutL C-terminal dimerisation" evidence="6">
    <location>
        <begin position="495"/>
        <end position="637"/>
    </location>
</feature>
<dbReference type="Gene3D" id="3.30.1540.20">
    <property type="entry name" value="MutL, C-terminal domain, dimerisation subdomain"/>
    <property type="match status" value="1"/>
</dbReference>
<dbReference type="STRING" id="48256.CLHUN_24320"/>
<dbReference type="CDD" id="cd00782">
    <property type="entry name" value="MutL_Trans"/>
    <property type="match status" value="1"/>
</dbReference>
<keyword evidence="9" id="KW-1185">Reference proteome</keyword>
<evidence type="ECO:0000256" key="1">
    <source>
        <dbReference type="ARBA" id="ARBA00006082"/>
    </source>
</evidence>
<dbReference type="EMBL" id="MZGX01000015">
    <property type="protein sequence ID" value="OPX43712.1"/>
    <property type="molecule type" value="Genomic_DNA"/>
</dbReference>
<comment type="function">
    <text evidence="4">This protein is involved in the repair of mismatches in DNA. It is required for dam-dependent methyl-directed DNA mismatch repair. May act as a 'molecular matchmaker', a protein that promotes the formation of a stable complex between two or more DNA-binding proteins in an ATP-dependent manner without itself being part of a final effector complex.</text>
</comment>
<keyword evidence="3 4" id="KW-0234">DNA repair</keyword>
<name>A0A1V4SII1_RUMHU</name>
<keyword evidence="2 4" id="KW-0227">DNA damage</keyword>
<dbReference type="OrthoDB" id="9763467at2"/>
<dbReference type="InterPro" id="IPR014790">
    <property type="entry name" value="MutL_C"/>
</dbReference>
<reference evidence="8 9" key="1">
    <citation type="submission" date="2017-03" db="EMBL/GenBank/DDBJ databases">
        <title>Genome sequence of Clostridium hungatei DSM 14427.</title>
        <authorList>
            <person name="Poehlein A."/>
            <person name="Daniel R."/>
        </authorList>
    </citation>
    <scope>NUCLEOTIDE SEQUENCE [LARGE SCALE GENOMIC DNA]</scope>
    <source>
        <strain evidence="8 9">DSM 14427</strain>
    </source>
</reference>
<dbReference type="AlphaFoldDB" id="A0A1V4SII1"/>
<dbReference type="SUPFAM" id="SSF54211">
    <property type="entry name" value="Ribosomal protein S5 domain 2-like"/>
    <property type="match status" value="1"/>
</dbReference>
<dbReference type="InterPro" id="IPR036890">
    <property type="entry name" value="HATPase_C_sf"/>
</dbReference>
<dbReference type="InterPro" id="IPR014762">
    <property type="entry name" value="DNA_mismatch_repair_CS"/>
</dbReference>
<dbReference type="GO" id="GO:0030983">
    <property type="term" value="F:mismatched DNA binding"/>
    <property type="evidence" value="ECO:0007669"/>
    <property type="project" value="InterPro"/>
</dbReference>
<dbReference type="GO" id="GO:0032300">
    <property type="term" value="C:mismatch repair complex"/>
    <property type="evidence" value="ECO:0007669"/>
    <property type="project" value="InterPro"/>
</dbReference>
<evidence type="ECO:0000313" key="9">
    <source>
        <dbReference type="Proteomes" id="UP000191554"/>
    </source>
</evidence>
<organism evidence="8 9">
    <name type="scientific">Ruminiclostridium hungatei</name>
    <name type="common">Clostridium hungatei</name>
    <dbReference type="NCBI Taxonomy" id="48256"/>
    <lineage>
        <taxon>Bacteria</taxon>
        <taxon>Bacillati</taxon>
        <taxon>Bacillota</taxon>
        <taxon>Clostridia</taxon>
        <taxon>Eubacteriales</taxon>
        <taxon>Oscillospiraceae</taxon>
        <taxon>Ruminiclostridium</taxon>
    </lineage>
</organism>
<dbReference type="HAMAP" id="MF_00149">
    <property type="entry name" value="DNA_mis_repair"/>
    <property type="match status" value="1"/>
</dbReference>
<dbReference type="Pfam" id="PF01119">
    <property type="entry name" value="DNA_mis_repair"/>
    <property type="match status" value="1"/>
</dbReference>
<dbReference type="NCBIfam" id="TIGR00585">
    <property type="entry name" value="mutl"/>
    <property type="match status" value="1"/>
</dbReference>
<dbReference type="GO" id="GO:0005524">
    <property type="term" value="F:ATP binding"/>
    <property type="evidence" value="ECO:0007669"/>
    <property type="project" value="InterPro"/>
</dbReference>
<dbReference type="SUPFAM" id="SSF118116">
    <property type="entry name" value="DNA mismatch repair protein MutL"/>
    <property type="match status" value="1"/>
</dbReference>
<dbReference type="SMART" id="SM01340">
    <property type="entry name" value="DNA_mis_repair"/>
    <property type="match status" value="1"/>
</dbReference>
<dbReference type="PANTHER" id="PTHR10073">
    <property type="entry name" value="DNA MISMATCH REPAIR PROTEIN MLH, PMS, MUTL"/>
    <property type="match status" value="1"/>
</dbReference>
<evidence type="ECO:0000313" key="8">
    <source>
        <dbReference type="EMBL" id="OPX43712.1"/>
    </source>
</evidence>
<evidence type="ECO:0000259" key="7">
    <source>
        <dbReference type="SMART" id="SM01340"/>
    </source>
</evidence>
<dbReference type="InterPro" id="IPR002099">
    <property type="entry name" value="MutL/Mlh/PMS"/>
</dbReference>
<dbReference type="InterPro" id="IPR014721">
    <property type="entry name" value="Ribsml_uS5_D2-typ_fold_subgr"/>
</dbReference>
<dbReference type="Gene3D" id="3.30.565.10">
    <property type="entry name" value="Histidine kinase-like ATPase, C-terminal domain"/>
    <property type="match status" value="1"/>
</dbReference>
<dbReference type="Pfam" id="PF13589">
    <property type="entry name" value="HATPase_c_3"/>
    <property type="match status" value="1"/>
</dbReference>
<feature type="compositionally biased region" description="Polar residues" evidence="5">
    <location>
        <begin position="462"/>
        <end position="473"/>
    </location>
</feature>
<dbReference type="FunFam" id="3.30.565.10:FF:000003">
    <property type="entry name" value="DNA mismatch repair endonuclease MutL"/>
    <property type="match status" value="1"/>
</dbReference>
<dbReference type="CDD" id="cd16926">
    <property type="entry name" value="HATPase_MutL-MLH-PMS-like"/>
    <property type="match status" value="1"/>
</dbReference>
<dbReference type="InterPro" id="IPR042121">
    <property type="entry name" value="MutL_C_regsub"/>
</dbReference>
<proteinExistence type="inferred from homology"/>
<dbReference type="GO" id="GO:0006298">
    <property type="term" value="P:mismatch repair"/>
    <property type="evidence" value="ECO:0007669"/>
    <property type="project" value="UniProtKB-UniRule"/>
</dbReference>
<gene>
    <name evidence="4 8" type="primary">mutL</name>
    <name evidence="8" type="ORF">CLHUN_24320</name>
</gene>
<dbReference type="InterPro" id="IPR037198">
    <property type="entry name" value="MutL_C_sf"/>
</dbReference>
<dbReference type="GO" id="GO:0140664">
    <property type="term" value="F:ATP-dependent DNA damage sensor activity"/>
    <property type="evidence" value="ECO:0007669"/>
    <property type="project" value="InterPro"/>
</dbReference>
<dbReference type="PROSITE" id="PS00058">
    <property type="entry name" value="DNA_MISMATCH_REPAIR_1"/>
    <property type="match status" value="1"/>
</dbReference>
<evidence type="ECO:0000256" key="5">
    <source>
        <dbReference type="SAM" id="MobiDB-lite"/>
    </source>
</evidence>